<dbReference type="KEGG" id="prh:LT40_06855"/>
<dbReference type="RefSeq" id="WP_043188013.1">
    <property type="nucleotide sequence ID" value="NZ_CP009533.1"/>
</dbReference>
<accession>A0A089YRV4</accession>
<feature type="domain" description="DUF6434" evidence="1">
    <location>
        <begin position="3"/>
        <end position="64"/>
    </location>
</feature>
<protein>
    <recommendedName>
        <fullName evidence="1">DUF6434 domain-containing protein</fullName>
    </recommendedName>
</protein>
<name>A0A089YRV4_9PSED</name>
<keyword evidence="3" id="KW-1185">Reference proteome</keyword>
<evidence type="ECO:0000313" key="2">
    <source>
        <dbReference type="EMBL" id="AIS17142.1"/>
    </source>
</evidence>
<dbReference type="HOGENOM" id="CLU_192152_0_0_6"/>
<dbReference type="Pfam" id="PF20026">
    <property type="entry name" value="DUF6434"/>
    <property type="match status" value="1"/>
</dbReference>
<proteinExistence type="predicted"/>
<dbReference type="InterPro" id="IPR045492">
    <property type="entry name" value="DUF6434"/>
</dbReference>
<dbReference type="OrthoDB" id="9778090at2"/>
<dbReference type="EMBL" id="CP009533">
    <property type="protein sequence ID" value="AIS17142.1"/>
    <property type="molecule type" value="Genomic_DNA"/>
</dbReference>
<dbReference type="Proteomes" id="UP000029499">
    <property type="component" value="Chromosome"/>
</dbReference>
<organism evidence="2 3">
    <name type="scientific">Pseudomonas rhizosphaerae</name>
    <dbReference type="NCBI Taxonomy" id="216142"/>
    <lineage>
        <taxon>Bacteria</taxon>
        <taxon>Pseudomonadati</taxon>
        <taxon>Pseudomonadota</taxon>
        <taxon>Gammaproteobacteria</taxon>
        <taxon>Pseudomonadales</taxon>
        <taxon>Pseudomonadaceae</taxon>
        <taxon>Pseudomonas</taxon>
    </lineage>
</organism>
<dbReference type="STRING" id="216142.LT40_06855"/>
<sequence length="69" mass="8243">MNFDWHSAPITRYTPLDRGYRNTQNVRRFLTEACGPSFHFDRAFMAWLKSGEAKTMGQVADHWKLMHRR</sequence>
<reference evidence="2 3" key="1">
    <citation type="journal article" date="2015" name="J. Biotechnol.">
        <title>Complete genome sequence of Pseudomonas rhizosphaerae IH5T (=DSM 16299T), a phosphate-solubilizing rhizobacterium for bacterial biofertilizer.</title>
        <authorList>
            <person name="Kwak Y."/>
            <person name="Jung B.K."/>
            <person name="Shin J.H."/>
        </authorList>
    </citation>
    <scope>NUCLEOTIDE SEQUENCE [LARGE SCALE GENOMIC DNA]</scope>
    <source>
        <strain evidence="2">DSM 16299</strain>
    </source>
</reference>
<evidence type="ECO:0000313" key="3">
    <source>
        <dbReference type="Proteomes" id="UP000029499"/>
    </source>
</evidence>
<dbReference type="AlphaFoldDB" id="A0A089YRV4"/>
<evidence type="ECO:0000259" key="1">
    <source>
        <dbReference type="Pfam" id="PF20026"/>
    </source>
</evidence>
<gene>
    <name evidence="2" type="ORF">LT40_06855</name>
</gene>